<evidence type="ECO:0000256" key="2">
    <source>
        <dbReference type="SAM" id="Phobius"/>
    </source>
</evidence>
<dbReference type="RefSeq" id="XP_020013355.1">
    <property type="nucleotide sequence ID" value="XM_020157766.1"/>
</dbReference>
<keyword evidence="4" id="KW-1185">Reference proteome</keyword>
<dbReference type="Proteomes" id="UP001732720">
    <property type="component" value="Chromosome 12"/>
</dbReference>
<dbReference type="InterPro" id="IPR037763">
    <property type="entry name" value="C1orf162"/>
</dbReference>
<evidence type="ECO:0000256" key="1">
    <source>
        <dbReference type="SAM" id="MobiDB-lite"/>
    </source>
</evidence>
<dbReference type="CTD" id="112314067"/>
<dbReference type="EMBL" id="GFFW01004866">
    <property type="protein sequence ID" value="JAW07213.1"/>
    <property type="molecule type" value="Transcribed_RNA"/>
</dbReference>
<feature type="region of interest" description="Disordered" evidence="1">
    <location>
        <begin position="1"/>
        <end position="23"/>
    </location>
</feature>
<evidence type="ECO:0000313" key="3">
    <source>
        <dbReference type="EMBL" id="JAW07213.1"/>
    </source>
</evidence>
<reference evidence="3" key="1">
    <citation type="journal article" date="2017" name="G3 (Bethesda)">
        <title>De Novo Genome and Transcriptome Assembly of the Canadian Beaver (Castor canadensis).</title>
        <authorList>
            <person name="Lok S."/>
            <person name="Paton T.A."/>
            <person name="Wang Z."/>
            <person name="Kaur G."/>
            <person name="Walker S."/>
            <person name="Yuen R.K."/>
            <person name="Sung W.W."/>
            <person name="Whitney J."/>
            <person name="Buchanan J.A."/>
            <person name="Trost B."/>
            <person name="Singh N."/>
            <person name="Apresto B."/>
            <person name="Chen N."/>
            <person name="Coole M."/>
            <person name="Dawson T.J."/>
            <person name="Ho K.Y."/>
            <person name="Hu Z."/>
            <person name="Pullenayegum S."/>
            <person name="Samler K."/>
            <person name="Shipstone A."/>
            <person name="Tsoi F."/>
            <person name="Wang T."/>
            <person name="Pereira S.L."/>
            <person name="Rostami P."/>
            <person name="Ryan C.A."/>
            <person name="Tong A.H."/>
            <person name="Ng K."/>
            <person name="Sundaravadanam Y."/>
            <person name="Simpson J.T."/>
            <person name="Lim B.K."/>
            <person name="Engstrom M.D."/>
            <person name="Dutton C.J."/>
            <person name="Kerr K.C."/>
            <person name="Franke M."/>
            <person name="Rapley W."/>
            <person name="Wintle R.F."/>
            <person name="Scherer S.W."/>
        </authorList>
    </citation>
    <scope>NUCLEOTIDE SEQUENCE</scope>
    <source>
        <strain evidence="3">Ward</strain>
        <tissue evidence="3">Leukocyte</tissue>
    </source>
</reference>
<dbReference type="OrthoDB" id="9451692at2759"/>
<sequence>MGGSHSASTTKIDTPTVAPTTSSLSCLSNYPTLILAFFAGVLLTLLLMAFVFLIIKSCRRCHPSPQVLDPHSDSPAKLSSIPKESLTYASMTFRPSEEKSSHLTENCSADSDPVVYAHVKVTKSHLPVQ</sequence>
<keyword evidence="2 3" id="KW-0812">Transmembrane</keyword>
<dbReference type="KEGG" id="ccan:109682504"/>
<name>A0A250YML1_CASCN</name>
<evidence type="ECO:0000313" key="5">
    <source>
        <dbReference type="RefSeq" id="XP_020013355.1"/>
    </source>
</evidence>
<evidence type="ECO:0000313" key="4">
    <source>
        <dbReference type="Proteomes" id="UP001732720"/>
    </source>
</evidence>
<organism evidence="3">
    <name type="scientific">Castor canadensis</name>
    <name type="common">American beaver</name>
    <dbReference type="NCBI Taxonomy" id="51338"/>
    <lineage>
        <taxon>Eukaryota</taxon>
        <taxon>Metazoa</taxon>
        <taxon>Chordata</taxon>
        <taxon>Craniata</taxon>
        <taxon>Vertebrata</taxon>
        <taxon>Euteleostomi</taxon>
        <taxon>Mammalia</taxon>
        <taxon>Eutheria</taxon>
        <taxon>Euarchontoglires</taxon>
        <taxon>Glires</taxon>
        <taxon>Rodentia</taxon>
        <taxon>Castorimorpha</taxon>
        <taxon>Castoridae</taxon>
        <taxon>Castor</taxon>
    </lineage>
</organism>
<reference evidence="5" key="2">
    <citation type="submission" date="2025-04" db="UniProtKB">
        <authorList>
            <consortium name="RefSeq"/>
        </authorList>
    </citation>
    <scope>IDENTIFICATION</scope>
    <source>
        <tissue evidence="5">Leukocyte</tissue>
    </source>
</reference>
<protein>
    <submittedName>
        <fullName evidence="3 5">Transmembrane protein C1orf162</fullName>
    </submittedName>
</protein>
<dbReference type="GeneID" id="109682504"/>
<accession>A0A250YML1</accession>
<keyword evidence="2" id="KW-0472">Membrane</keyword>
<dbReference type="AlphaFoldDB" id="A0A250YML1"/>
<dbReference type="PANTHER" id="PTHR37997:SF1">
    <property type="entry name" value="TRANSMEMBRANE PROTEIN C1ORF162"/>
    <property type="match status" value="1"/>
</dbReference>
<keyword evidence="2" id="KW-1133">Transmembrane helix</keyword>
<feature type="transmembrane region" description="Helical" evidence="2">
    <location>
        <begin position="33"/>
        <end position="55"/>
    </location>
</feature>
<dbReference type="PANTHER" id="PTHR37997">
    <property type="entry name" value="TRANSMEMBRANE PROTEIN C1ORF162"/>
    <property type="match status" value="1"/>
</dbReference>
<gene>
    <name evidence="5" type="primary">CUNH1orf162</name>
</gene>
<proteinExistence type="predicted"/>